<evidence type="ECO:0000313" key="3">
    <source>
        <dbReference type="EMBL" id="WFN24104.1"/>
    </source>
</evidence>
<sequence>MSSDELTPDDVDGFRAQLRAGDMVGAFGAVKKLPIESAANMMLRAGFSVAYDRRSPRAFWERTQTDIVRACRQNTDGYGLRPKDSF</sequence>
<dbReference type="Proteomes" id="UP000611459">
    <property type="component" value="Unassembled WGS sequence"/>
</dbReference>
<dbReference type="Proteomes" id="UP001220209">
    <property type="component" value="Plasmid unnamed4"/>
</dbReference>
<keyword evidence="5" id="KW-1185">Reference proteome</keyword>
<keyword evidence="3" id="KW-0614">Plasmid</keyword>
<geneLocation type="plasmid" evidence="3 6">
    <name>unnamed4</name>
</geneLocation>
<evidence type="ECO:0000313" key="4">
    <source>
        <dbReference type="Proteomes" id="UP000611459"/>
    </source>
</evidence>
<name>A0A1E3FTW9_9BURK</name>
<gene>
    <name evidence="2" type="ORF">J4M89_38280</name>
    <name evidence="1" type="ORF">JIN94_41025</name>
    <name evidence="3" type="ORF">LXE91_43345</name>
</gene>
<dbReference type="EMBL" id="CP090646">
    <property type="protein sequence ID" value="WFN24104.1"/>
    <property type="molecule type" value="Genomic_DNA"/>
</dbReference>
<organism evidence="1 4">
    <name type="scientific">Burkholderia contaminans</name>
    <dbReference type="NCBI Taxonomy" id="488447"/>
    <lineage>
        <taxon>Bacteria</taxon>
        <taxon>Pseudomonadati</taxon>
        <taxon>Pseudomonadota</taxon>
        <taxon>Betaproteobacteria</taxon>
        <taxon>Burkholderiales</taxon>
        <taxon>Burkholderiaceae</taxon>
        <taxon>Burkholderia</taxon>
        <taxon>Burkholderia cepacia complex</taxon>
    </lineage>
</organism>
<reference evidence="2 5" key="2">
    <citation type="submission" date="2021-03" db="EMBL/GenBank/DDBJ databases">
        <title>Clinical course, treatment and visual outcome of an outbreak of Burkholderia contaminans endophthalmitis following cataract surgery.</title>
        <authorList>
            <person name="Lind C."/>
            <person name="Olsen K."/>
            <person name="Angelsen N.K."/>
            <person name="Krefting E.A."/>
            <person name="Fossen K."/>
            <person name="Gravningen K."/>
            <person name="Depoorter E."/>
            <person name="Vandamme P."/>
            <person name="Bertelsen G."/>
        </authorList>
    </citation>
    <scope>NUCLEOTIDE SEQUENCE [LARGE SCALE GENOMIC DNA]</scope>
    <source>
        <strain evidence="2 5">51242556</strain>
    </source>
</reference>
<evidence type="ECO:0000313" key="6">
    <source>
        <dbReference type="Proteomes" id="UP001220209"/>
    </source>
</evidence>
<dbReference type="Proteomes" id="UP000664048">
    <property type="component" value="Unassembled WGS sequence"/>
</dbReference>
<evidence type="ECO:0000313" key="1">
    <source>
        <dbReference type="EMBL" id="MBK1936266.1"/>
    </source>
</evidence>
<dbReference type="EMBL" id="JAGEMX010000027">
    <property type="protein sequence ID" value="MBO1835247.1"/>
    <property type="molecule type" value="Genomic_DNA"/>
</dbReference>
<dbReference type="RefSeq" id="WP_039340168.1">
    <property type="nucleotide sequence ID" value="NZ_CABVQA010000082.1"/>
</dbReference>
<dbReference type="AlphaFoldDB" id="A0A1E3FTW9"/>
<reference evidence="1" key="1">
    <citation type="submission" date="2021-01" db="EMBL/GenBank/DDBJ databases">
        <title>Outbreak of Burkholderia contaminns endophthalmitis traced to a clinical ventilation system.</title>
        <authorList>
            <person name="Lipuma J."/>
            <person name="Spilker T."/>
            <person name="Kratholm J."/>
        </authorList>
    </citation>
    <scope>NUCLEOTIDE SEQUENCE</scope>
    <source>
        <strain evidence="1">HI4954</strain>
    </source>
</reference>
<proteinExistence type="predicted"/>
<reference evidence="3 6" key="3">
    <citation type="submission" date="2021-12" db="EMBL/GenBank/DDBJ databases">
        <title>Genomic and phenotypic characterization of three Burkholderia contaminans isolates recovered from different sources.</title>
        <authorList>
            <person name="Lopez De Volder A."/>
            <person name="Fan Y."/>
            <person name="Nunvar J."/>
            <person name="Herrera T."/>
            <person name="Timp W."/>
            <person name="Degrossi J."/>
        </authorList>
    </citation>
    <scope>NUCLEOTIDE SEQUENCE [LARGE SCALE GENOMIC DNA]</scope>
    <source>
        <strain evidence="3 6">LMG 23361</strain>
        <plasmid evidence="3 6">unnamed4</plasmid>
    </source>
</reference>
<protein>
    <submittedName>
        <fullName evidence="1">Uncharacterized protein</fullName>
    </submittedName>
</protein>
<evidence type="ECO:0000313" key="5">
    <source>
        <dbReference type="Proteomes" id="UP000664048"/>
    </source>
</evidence>
<accession>A0A1E3FTW9</accession>
<evidence type="ECO:0000313" key="2">
    <source>
        <dbReference type="EMBL" id="MBO1835247.1"/>
    </source>
</evidence>
<dbReference type="EMBL" id="JAENIB010000060">
    <property type="protein sequence ID" value="MBK1936266.1"/>
    <property type="molecule type" value="Genomic_DNA"/>
</dbReference>
<dbReference type="OrthoDB" id="9917090at2"/>